<evidence type="ECO:0000313" key="10">
    <source>
        <dbReference type="EMBL" id="OGG01524.1"/>
    </source>
</evidence>
<keyword evidence="5 9" id="KW-0653">Protein transport</keyword>
<comment type="similarity">
    <text evidence="9">Belongs to the SecE/SEC61-gamma family.</text>
</comment>
<evidence type="ECO:0000256" key="6">
    <source>
        <dbReference type="ARBA" id="ARBA00022989"/>
    </source>
</evidence>
<evidence type="ECO:0000256" key="1">
    <source>
        <dbReference type="ARBA" id="ARBA00004370"/>
    </source>
</evidence>
<name>A0A1F5YN54_9BACT</name>
<evidence type="ECO:0000256" key="5">
    <source>
        <dbReference type="ARBA" id="ARBA00022927"/>
    </source>
</evidence>
<evidence type="ECO:0000256" key="7">
    <source>
        <dbReference type="ARBA" id="ARBA00023010"/>
    </source>
</evidence>
<organism evidence="10 11">
    <name type="scientific">Candidatus Gottesmanbacteria bacterium RBG_16_52_11</name>
    <dbReference type="NCBI Taxonomy" id="1798374"/>
    <lineage>
        <taxon>Bacteria</taxon>
        <taxon>Candidatus Gottesmaniibacteriota</taxon>
    </lineage>
</organism>
<dbReference type="AlphaFoldDB" id="A0A1F5YN54"/>
<dbReference type="GO" id="GO:0006605">
    <property type="term" value="P:protein targeting"/>
    <property type="evidence" value="ECO:0007669"/>
    <property type="project" value="UniProtKB-UniRule"/>
</dbReference>
<evidence type="ECO:0000256" key="8">
    <source>
        <dbReference type="ARBA" id="ARBA00023136"/>
    </source>
</evidence>
<reference evidence="10 11" key="1">
    <citation type="journal article" date="2016" name="Nat. Commun.">
        <title>Thousands of microbial genomes shed light on interconnected biogeochemical processes in an aquifer system.</title>
        <authorList>
            <person name="Anantharaman K."/>
            <person name="Brown C.T."/>
            <person name="Hug L.A."/>
            <person name="Sharon I."/>
            <person name="Castelle C.J."/>
            <person name="Probst A.J."/>
            <person name="Thomas B.C."/>
            <person name="Singh A."/>
            <person name="Wilkins M.J."/>
            <person name="Karaoz U."/>
            <person name="Brodie E.L."/>
            <person name="Williams K.H."/>
            <person name="Hubbard S.S."/>
            <person name="Banfield J.F."/>
        </authorList>
    </citation>
    <scope>NUCLEOTIDE SEQUENCE [LARGE SCALE GENOMIC DNA]</scope>
</reference>
<keyword evidence="4 9" id="KW-0812">Transmembrane</keyword>
<evidence type="ECO:0000256" key="4">
    <source>
        <dbReference type="ARBA" id="ARBA00022692"/>
    </source>
</evidence>
<accession>A0A1F5YN54</accession>
<comment type="caution">
    <text evidence="10">The sequence shown here is derived from an EMBL/GenBank/DDBJ whole genome shotgun (WGS) entry which is preliminary data.</text>
</comment>
<dbReference type="PANTHER" id="PTHR33910:SF1">
    <property type="entry name" value="PROTEIN TRANSLOCASE SUBUNIT SECE"/>
    <property type="match status" value="1"/>
</dbReference>
<dbReference type="PANTHER" id="PTHR33910">
    <property type="entry name" value="PROTEIN TRANSLOCASE SUBUNIT SECE"/>
    <property type="match status" value="1"/>
</dbReference>
<dbReference type="InterPro" id="IPR005807">
    <property type="entry name" value="SecE_bac"/>
</dbReference>
<comment type="function">
    <text evidence="9">Essential subunit of the Sec protein translocation channel SecYEG. Clamps together the 2 halves of SecY. May contact the channel plug during translocation.</text>
</comment>
<dbReference type="Proteomes" id="UP000178448">
    <property type="component" value="Unassembled WGS sequence"/>
</dbReference>
<dbReference type="GO" id="GO:0009306">
    <property type="term" value="P:protein secretion"/>
    <property type="evidence" value="ECO:0007669"/>
    <property type="project" value="UniProtKB-UniRule"/>
</dbReference>
<keyword evidence="3 9" id="KW-1003">Cell membrane</keyword>
<dbReference type="InterPro" id="IPR001901">
    <property type="entry name" value="Translocase_SecE/Sec61-g"/>
</dbReference>
<feature type="transmembrane region" description="Helical" evidence="9">
    <location>
        <begin position="39"/>
        <end position="69"/>
    </location>
</feature>
<keyword evidence="8 9" id="KW-0472">Membrane</keyword>
<comment type="subcellular location">
    <subcellularLocation>
        <location evidence="9">Cell membrane</location>
        <topology evidence="9">Single-pass membrane protein</topology>
    </subcellularLocation>
    <subcellularLocation>
        <location evidence="1">Membrane</location>
    </subcellularLocation>
</comment>
<dbReference type="GO" id="GO:0043952">
    <property type="term" value="P:protein transport by the Sec complex"/>
    <property type="evidence" value="ECO:0007669"/>
    <property type="project" value="UniProtKB-UniRule"/>
</dbReference>
<protein>
    <recommendedName>
        <fullName evidence="9">Protein translocase subunit SecE</fullName>
    </recommendedName>
</protein>
<dbReference type="EMBL" id="MFJD01000015">
    <property type="protein sequence ID" value="OGG01524.1"/>
    <property type="molecule type" value="Genomic_DNA"/>
</dbReference>
<dbReference type="Gene3D" id="1.20.5.1030">
    <property type="entry name" value="Preprotein translocase secy subunit"/>
    <property type="match status" value="1"/>
</dbReference>
<keyword evidence="2 9" id="KW-0813">Transport</keyword>
<dbReference type="HAMAP" id="MF_00422">
    <property type="entry name" value="SecE"/>
    <property type="match status" value="1"/>
</dbReference>
<dbReference type="PROSITE" id="PS01067">
    <property type="entry name" value="SECE_SEC61G"/>
    <property type="match status" value="1"/>
</dbReference>
<dbReference type="GO" id="GO:0005886">
    <property type="term" value="C:plasma membrane"/>
    <property type="evidence" value="ECO:0007669"/>
    <property type="project" value="UniProtKB-SubCell"/>
</dbReference>
<evidence type="ECO:0000256" key="2">
    <source>
        <dbReference type="ARBA" id="ARBA00022448"/>
    </source>
</evidence>
<sequence length="71" mass="7720">MEAPRVPSLQKVGPAKFLREVAAELKKVNWPTRQETIKLTLVVLAISVLVGAFIGGTDAIFLAISTALFRQ</sequence>
<dbReference type="GO" id="GO:0008320">
    <property type="term" value="F:protein transmembrane transporter activity"/>
    <property type="evidence" value="ECO:0007669"/>
    <property type="project" value="UniProtKB-UniRule"/>
</dbReference>
<dbReference type="Pfam" id="PF00584">
    <property type="entry name" value="SecE"/>
    <property type="match status" value="1"/>
</dbReference>
<dbReference type="GO" id="GO:0065002">
    <property type="term" value="P:intracellular protein transmembrane transport"/>
    <property type="evidence" value="ECO:0007669"/>
    <property type="project" value="UniProtKB-UniRule"/>
</dbReference>
<evidence type="ECO:0000256" key="3">
    <source>
        <dbReference type="ARBA" id="ARBA00022475"/>
    </source>
</evidence>
<gene>
    <name evidence="9" type="primary">secE</name>
    <name evidence="10" type="ORF">A2Z33_00615</name>
</gene>
<comment type="subunit">
    <text evidence="9">Component of the Sec protein translocase complex. Heterotrimer consisting of SecY, SecE and SecG subunits. The heterotrimers can form oligomers, although 1 heterotrimer is thought to be able to translocate proteins. Interacts with the ribosome. Interacts with SecDF, and other proteins may be involved. Interacts with SecA.</text>
</comment>
<keyword evidence="6 9" id="KW-1133">Transmembrane helix</keyword>
<dbReference type="InterPro" id="IPR038379">
    <property type="entry name" value="SecE_sf"/>
</dbReference>
<dbReference type="NCBIfam" id="TIGR00964">
    <property type="entry name" value="secE_bact"/>
    <property type="match status" value="1"/>
</dbReference>
<keyword evidence="7 9" id="KW-0811">Translocation</keyword>
<evidence type="ECO:0000256" key="9">
    <source>
        <dbReference type="HAMAP-Rule" id="MF_00422"/>
    </source>
</evidence>
<dbReference type="STRING" id="1798374.A2Z33_00615"/>
<evidence type="ECO:0000313" key="11">
    <source>
        <dbReference type="Proteomes" id="UP000178448"/>
    </source>
</evidence>
<proteinExistence type="inferred from homology"/>